<dbReference type="RefSeq" id="WP_183456694.1">
    <property type="nucleotide sequence ID" value="NZ_CP050296.1"/>
</dbReference>
<feature type="region of interest" description="Disordered" evidence="1">
    <location>
        <begin position="521"/>
        <end position="541"/>
    </location>
</feature>
<dbReference type="Gene3D" id="2.60.40.10">
    <property type="entry name" value="Immunoglobulins"/>
    <property type="match status" value="24"/>
</dbReference>
<reference evidence="3" key="1">
    <citation type="journal article" date="2020" name="Mol. Plant Microbe Interact.">
        <title>Complete genome sequences of four natural Pseudomonas isolates that catabolize a wide range of aromatic compounds relevant to lignin valorization.</title>
        <authorList>
            <person name="Hatmaker E.A."/>
            <person name="Presle G."/>
            <person name="Cannon O."/>
            <person name="Guss A.M."/>
            <person name="Elkins J.G."/>
        </authorList>
    </citation>
    <scope>NUCLEOTIDE SEQUENCE</scope>
    <source>
        <strain evidence="3">583</strain>
    </source>
</reference>
<dbReference type="SUPFAM" id="SSF49313">
    <property type="entry name" value="Cadherin-like"/>
    <property type="match status" value="12"/>
</dbReference>
<dbReference type="InterPro" id="IPR002126">
    <property type="entry name" value="Cadherin-like_dom"/>
</dbReference>
<dbReference type="PANTHER" id="PTHR14139">
    <property type="entry name" value="CALSYNTENIN"/>
    <property type="match status" value="1"/>
</dbReference>
<feature type="region of interest" description="Disordered" evidence="1">
    <location>
        <begin position="2717"/>
        <end position="2737"/>
    </location>
</feature>
<feature type="domain" description="Cadherin" evidence="2">
    <location>
        <begin position="1402"/>
        <end position="1506"/>
    </location>
</feature>
<dbReference type="PROSITE" id="PS50268">
    <property type="entry name" value="CADHERIN_2"/>
    <property type="match status" value="12"/>
</dbReference>
<dbReference type="GO" id="GO:0016020">
    <property type="term" value="C:membrane"/>
    <property type="evidence" value="ECO:0007669"/>
    <property type="project" value="InterPro"/>
</dbReference>
<dbReference type="InterPro" id="IPR010221">
    <property type="entry name" value="VCBS_dom"/>
</dbReference>
<dbReference type="GO" id="GO:0005509">
    <property type="term" value="F:calcium ion binding"/>
    <property type="evidence" value="ECO:0007669"/>
    <property type="project" value="InterPro"/>
</dbReference>
<feature type="domain" description="Cadherin" evidence="2">
    <location>
        <begin position="2032"/>
        <end position="2136"/>
    </location>
</feature>
<sequence>MASKIADAGGTTVSFSNTPQANDDVFNLTEDTVVLASGSQTIIVLDVMANDQGGNAKSLFSVDDGVSASTATKQYAPIDLTSQDVQATGVSAWESIGGGVSIRINNGKVEMDLSGYLAAHGFASLQAMGAGDQINETFTYAIKLGSGTLSWASVSVNIQGTNDGAIITAVPGADLTVVEAGGVANGTLNDPNAHGQLIITDPDVGQNHFQAPPSLQGTYGTFTFDTTTGVWAYTLNQTLADPLTQGQPVTDTLTVKSADGTVSYNIVVNITGTNDAPVAIANVNSVKEDTAPNPVSGNVLTNDTDVDTGDTHTVSAVNGSAGNVGADLLGTYGTLHLNSNGTYTYTLDNSKASVQALAEGASVTDVFTYTNSDNHGGSSNSSLTITVNGTNDGPVAVADTNSVKEDTAPNPVSGNVLTNDTDVDTGDTHTVSAVNGSAGNVGADLLGTYGTLHLNSNGTYTYTLDNSKASVQALAEGASVTDVFTYTNADNHGGSSNSSLTITVNGTNDGPIAVADTNSVKEDTAPNPVSGNVLTNDTDVDTGDTHTVSAVNGSAGNVGADLLGTYGTLHLNSNGTYTYTLDNSKASVQALAEGASVTDVFSYTNADNHGGSSNSSLTITVNGTNDGPVAVADTNSVKEDTAPNPVSGNVLTNDTDVDTGDTHTVSAVNGSAGNVGADLLGTYGTLHLNSNGTYTYTLDNSKASVQALAEGASVTDVFSYTNADNHGGSSSSSLTITVNGTNDGPIAVADTNSVKEDTAPNPVSGNVLTNDTDVDTGDTHSVTAVNGSGGNVGADIAGTYGTLHLNSNGTYTYTLDNSKASVQALAEGASVTDVFSYTNADNHGGSSNSSLTITVNGTNDGPIAVADTNSVKEDTAPNPVSGNVLTNDTDVDTGDTHTVSAVNGSGGNVGADIAGTYGTLHLNSDGTYTYTLDNSKASVQALAEGTSVTDVFSYTNSDNHGGSSNSSLTVTINGTNDGPVITSGVQTGSVTEDTQLTATGQVQASDVDNGDHQTYSGDNTGTYGSFVIDPATGAWTYTLDNAAHQNLAQGESHTDTFTVTVTDDFGATTTQDVTITINGTNDGPVITSGVQTGSVTEDTQLTATGQVQASDVDNGDHQTYSGDNTGSYGSFVIDPATGAWTYTLDNAAHQNLAQGESHTDTFTVTVTDDFGATTTQDVTITINGTNDGPVITSGVQTGSVTEDTQLTATGQVQASDVDNGDHQTYSGDNTGSYGSFVIDPATGAWTYTLDNAAHQNLAQGESHTDTFTVTVTDDFGATTTQDVTITINGTNDGPVITSGVQTGSVTEDTQLTATGQVQASDVDNGDHQTYSGDNTGSYGSFVIDPATGAWTYTLDNAAHQNLAQGESHTDTFTVTVTDDFGATTTQDVTITINGTNDGPVITSGVQTGSVTEDTQLTATGQVQASDVDNGDHQTYSGDNTGSYGSFVIDPATGAWTYTLDNAAHQNLAQGESHTDTFTVTVTDDFGATTTQDVTITINGTNDGPVITSGVQTGSVTEDTQLTATGQVQASDVDNGDHQTYSGDNTGSYGSFVIDPATGAWTYTLDNAAHQNLAQGESHTDTFTVTVTDDFGATTTQDVTITINGTNDGPVITSGVQTGSVTEDTQLTATGQVQASDVDNGDHQTYSGDNTGSYGSFVIDPATGAWTYTLDNAAHQNLAQGESHTDTFTVTVTDDFGATTTQDVTITINGTNDGPVITSGVQTGSVTEDTQLTATGQVQASDVDNGDHQTYSGDTTGSYGSFVIDPATGAWTYTLDNAAHQNLAQGESHTDTFTVTVTDDFGATTTQDVTITINGTNDGPVITSGVQTGSVTEDTQLTATGQVQASDVDNGDHQTYSGDTTGSYGSFVIDPATGAWTYTLDNAAHQNLAQGESHTDTFTVTVTDDFGATTTQDVTITINGTNDGPVITSGVQTGSVTEDTQLTATGQVQASDVDNGDHQTYSGDTTGSYGSFVIDPATGAWTYTLDNAAHQNLAQGESHTDTFTVTVTDDFGATTTQDVTITINGTNDGPVITSGVQTGSVTEDTQLTATGQVQASDVDNGDHQTYSGDNTGSYGSFVIDPATGAWTYTLDNAAHQNLAQGESHTDTFTVTVTDDFGATTTQDVTITINGTNDGPVITSGVQTGSVTEDTQLTATGQVQASDVDNGDHQTYSGDNTGSYGSFVIDPATGAWTYTLDNAAHQNLAQGESHTDTFTVTVTDDFGATTTQDVTITINGTNDGPVAVADTNSVKEDTAPNPVSGNVLTNDTDVDTGDTHTVSAVNGSAGNVGADLLGTYGTLHLNSNGTYTYTLDNSKASVQALAEGASVTDVFTYTNADNHGGSSNSSLTITVNGTNDGPVAVADTNSVKEDTAPNPVSGNVLTNDTDVDTGDTHTVSAVNGSAGNVGADLLGTYGTLHLNSNGTYTYTLDNSKASVQALAEGASVTDVFSYTNADNHGGSSSSSLTITVNGTNDGPIAVADTNSVKEDTAPNPVSGNVLTNDTDVDTGDTHSVTAVNGSGGNVGADIAGTYGTLHLNSNGTYTYTLDNSKASVQALAEGASVTDVFSYTNADNHGGSSNSSLTITVNGTNDGPIAVADTNSVKEDTAPNPVSGNVLTNDTDVDTGDTHTVSAVNGSAGNVGADLLGTYGTLHLNSNGTYTYTLDNSKASVQALAEGASVTDVFTYTNADNHGGSSNSSLTITVNGTNDGPIAVADTNSVKEDTAPNPVSGNVLTNDTDVDTGDTHTVSAVNGSAGNVGADLLGTYGTLHLNSNGTYTYTLDNSKASVQALAEGASVTDVFTYTNADNHGGSSTANLTITVNGTNDNGAPVAVADTNWAKEDTNTSATGNVLQTLAHAGAPSGTFSDHADTDPDADTLAVSALSGGIDNGTTFTKTGTYGTVVITKATGAYTYTLANAQANVQALAAGQTVTDSFTYTVSDGHGGTASANLAVTVFGTDEVTPGLITLVADGKQGNNSEPSTVTITFTTAVHTNFANLSDVMHVSGLPNVSVIAGSGSFNAAHTQYTFLVDKGAGSNNGSSYTLNIDAGAFSDNAGHTNAAATQGGLKPAGTSGEPINLALTDPSHEGALITVTVKDVPSGWTIDGATHNADGSWTTQTNDLHGLTVTTPPEFTGAAVLDVQMTWINADGTVGTASIADNVEAYVPGSPIFAWSGDDVLTGSHGNDLFVFSQPIGADTVHNFDAAADQIDLIGYNGLADFADLQTHIADDANGNAVITLGDGQSITLDGVHSNALTGSNFVFDQTPVVNNSGTMTIGDGALLPLSGIINNSGLISLDSTGSDTLLQVIQHGVTLQGGGQILLSDSAANIISGTAPDVTLVNVDNTISGAGQLGGGMLSLDNRGTIIASGSNALVIDTGGSVVTNSGTLEAMGSGGLTITGGLANSGMLWANGGDIVIHGQVTGTGDATIGNLSKLEFDGASSTDVTFGHDAAGTLQLNDSFDYSGRIGGITNDDRLDLADILFGAGTAAVYQANQDGSGGTLTVSDGTHGTALHLLGAYDANGFKLADDGQGHTVVSYNPAEFTLTGIGSGAVSSDLVM</sequence>
<organism evidence="3 4">
    <name type="scientific">Mesorhizobium huakuii</name>
    <dbReference type="NCBI Taxonomy" id="28104"/>
    <lineage>
        <taxon>Bacteria</taxon>
        <taxon>Pseudomonadati</taxon>
        <taxon>Pseudomonadota</taxon>
        <taxon>Alphaproteobacteria</taxon>
        <taxon>Hyphomicrobiales</taxon>
        <taxon>Phyllobacteriaceae</taxon>
        <taxon>Mesorhizobium</taxon>
    </lineage>
</organism>
<dbReference type="InterPro" id="IPR015919">
    <property type="entry name" value="Cadherin-like_sf"/>
</dbReference>
<evidence type="ECO:0000313" key="3">
    <source>
        <dbReference type="EMBL" id="QND58830.1"/>
    </source>
</evidence>
<feature type="region of interest" description="Disordered" evidence="1">
    <location>
        <begin position="2366"/>
        <end position="2386"/>
    </location>
</feature>
<gene>
    <name evidence="3" type="ORF">HB778_21225</name>
</gene>
<dbReference type="SMART" id="SM00112">
    <property type="entry name" value="CA"/>
    <property type="match status" value="12"/>
</dbReference>
<protein>
    <submittedName>
        <fullName evidence="3">Cadherin-like domain-containing protein</fullName>
    </submittedName>
</protein>
<feature type="region of interest" description="Disordered" evidence="1">
    <location>
        <begin position="2600"/>
        <end position="2620"/>
    </location>
</feature>
<feature type="domain" description="Cadherin" evidence="2">
    <location>
        <begin position="1927"/>
        <end position="2031"/>
    </location>
</feature>
<feature type="region of interest" description="Disordered" evidence="1">
    <location>
        <begin position="404"/>
        <end position="424"/>
    </location>
</feature>
<dbReference type="NCBIfam" id="TIGR01965">
    <property type="entry name" value="VCBS_repeat"/>
    <property type="match status" value="26"/>
</dbReference>
<dbReference type="Proteomes" id="UP000515465">
    <property type="component" value="Chromosome"/>
</dbReference>
<feature type="domain" description="Cadherin" evidence="2">
    <location>
        <begin position="1717"/>
        <end position="1821"/>
    </location>
</feature>
<dbReference type="GO" id="GO:0007156">
    <property type="term" value="P:homophilic cell adhesion via plasma membrane adhesion molecules"/>
    <property type="evidence" value="ECO:0007669"/>
    <property type="project" value="InterPro"/>
</dbReference>
<dbReference type="InterPro" id="IPR011049">
    <property type="entry name" value="Serralysin-like_metalloprot_C"/>
</dbReference>
<accession>A0A7G6SWE8</accession>
<feature type="compositionally biased region" description="Polar residues" evidence="1">
    <location>
        <begin position="2489"/>
        <end position="2499"/>
    </location>
</feature>
<feature type="domain" description="Cadherin" evidence="2">
    <location>
        <begin position="1297"/>
        <end position="1401"/>
    </location>
</feature>
<feature type="domain" description="Cadherin" evidence="2">
    <location>
        <begin position="1612"/>
        <end position="1716"/>
    </location>
</feature>
<dbReference type="EMBL" id="CP050296">
    <property type="protein sequence ID" value="QND58830.1"/>
    <property type="molecule type" value="Genomic_DNA"/>
</dbReference>
<name>A0A7G6SWE8_9HYPH</name>
<dbReference type="InterPro" id="IPR040853">
    <property type="entry name" value="RapA2_cadherin-like"/>
</dbReference>
<proteinExistence type="predicted"/>
<feature type="region of interest" description="Disordered" evidence="1">
    <location>
        <begin position="638"/>
        <end position="658"/>
    </location>
</feature>
<dbReference type="SUPFAM" id="SSF51120">
    <property type="entry name" value="beta-Roll"/>
    <property type="match status" value="1"/>
</dbReference>
<evidence type="ECO:0000256" key="1">
    <source>
        <dbReference type="SAM" id="MobiDB-lite"/>
    </source>
</evidence>
<feature type="domain" description="Cadherin" evidence="2">
    <location>
        <begin position="2708"/>
        <end position="2828"/>
    </location>
</feature>
<dbReference type="Pfam" id="PF17803">
    <property type="entry name" value="Cadherin_4"/>
    <property type="match status" value="24"/>
</dbReference>
<feature type="region of interest" description="Disordered" evidence="1">
    <location>
        <begin position="2483"/>
        <end position="2504"/>
    </location>
</feature>
<evidence type="ECO:0000259" key="2">
    <source>
        <dbReference type="PROSITE" id="PS50268"/>
    </source>
</evidence>
<feature type="domain" description="Cadherin" evidence="2">
    <location>
        <begin position="1507"/>
        <end position="1611"/>
    </location>
</feature>
<feature type="domain" description="Cadherin" evidence="2">
    <location>
        <begin position="982"/>
        <end position="1086"/>
    </location>
</feature>
<feature type="domain" description="Cadherin" evidence="2">
    <location>
        <begin position="1087"/>
        <end position="1191"/>
    </location>
</feature>
<feature type="region of interest" description="Disordered" evidence="1">
    <location>
        <begin position="872"/>
        <end position="893"/>
    </location>
</feature>
<dbReference type="PANTHER" id="PTHR14139:SF2">
    <property type="entry name" value="CALSYNTENIN-1"/>
    <property type="match status" value="1"/>
</dbReference>
<dbReference type="InterPro" id="IPR013783">
    <property type="entry name" value="Ig-like_fold"/>
</dbReference>
<feature type="domain" description="Cadherin" evidence="2">
    <location>
        <begin position="1192"/>
        <end position="1296"/>
    </location>
</feature>
<feature type="region of interest" description="Disordered" evidence="1">
    <location>
        <begin position="755"/>
        <end position="776"/>
    </location>
</feature>
<feature type="compositionally biased region" description="Polar residues" evidence="1">
    <location>
        <begin position="761"/>
        <end position="771"/>
    </location>
</feature>
<feature type="domain" description="Cadherin" evidence="2">
    <location>
        <begin position="1822"/>
        <end position="1926"/>
    </location>
</feature>
<evidence type="ECO:0000313" key="4">
    <source>
        <dbReference type="Proteomes" id="UP000515465"/>
    </source>
</evidence>